<keyword evidence="3" id="KW-1185">Reference proteome</keyword>
<dbReference type="WBParaSite" id="EVEC_0000193901-mRNA-1">
    <property type="protein sequence ID" value="EVEC_0000193901-mRNA-1"/>
    <property type="gene ID" value="EVEC_0000193901"/>
</dbReference>
<keyword evidence="1" id="KW-0812">Transmembrane</keyword>
<evidence type="ECO:0000313" key="4">
    <source>
        <dbReference type="WBParaSite" id="EVEC_0000193901-mRNA-1"/>
    </source>
</evidence>
<name>A0A0N4UWR0_ENTVE</name>
<sequence length="158" mass="17005">MVELDKEFPKAWPFGVIKTAQWASCLLLLITLWLVPSHFSGIGFVFFCAWTLLLFGFFSWLGHIFGLQSRLFSIGQSAACFIPFALLIFCLAAAGSSAFLAILLYRSAPNGQILGLRSVVIQGEKTALFGPSNTAGGAYPTAGGYPNGTNPTLPYMSV</sequence>
<proteinExistence type="predicted"/>
<feature type="transmembrane region" description="Helical" evidence="1">
    <location>
        <begin position="42"/>
        <end position="61"/>
    </location>
</feature>
<organism evidence="4">
    <name type="scientific">Enterobius vermicularis</name>
    <name type="common">Human pinworm</name>
    <dbReference type="NCBI Taxonomy" id="51028"/>
    <lineage>
        <taxon>Eukaryota</taxon>
        <taxon>Metazoa</taxon>
        <taxon>Ecdysozoa</taxon>
        <taxon>Nematoda</taxon>
        <taxon>Chromadorea</taxon>
        <taxon>Rhabditida</taxon>
        <taxon>Spirurina</taxon>
        <taxon>Oxyuridomorpha</taxon>
        <taxon>Oxyuroidea</taxon>
        <taxon>Oxyuridae</taxon>
        <taxon>Enterobius</taxon>
    </lineage>
</organism>
<evidence type="ECO:0000256" key="1">
    <source>
        <dbReference type="SAM" id="Phobius"/>
    </source>
</evidence>
<reference evidence="4" key="1">
    <citation type="submission" date="2017-02" db="UniProtKB">
        <authorList>
            <consortium name="WormBaseParasite"/>
        </authorList>
    </citation>
    <scope>IDENTIFICATION</scope>
</reference>
<feature type="transmembrane region" description="Helical" evidence="1">
    <location>
        <begin position="12"/>
        <end position="35"/>
    </location>
</feature>
<gene>
    <name evidence="2" type="ORF">EVEC_LOCUS1647</name>
</gene>
<feature type="transmembrane region" description="Helical" evidence="1">
    <location>
        <begin position="81"/>
        <end position="105"/>
    </location>
</feature>
<dbReference type="OrthoDB" id="5822306at2759"/>
<reference evidence="2 3" key="2">
    <citation type="submission" date="2018-10" db="EMBL/GenBank/DDBJ databases">
        <authorList>
            <consortium name="Pathogen Informatics"/>
        </authorList>
    </citation>
    <scope>NUCLEOTIDE SEQUENCE [LARGE SCALE GENOMIC DNA]</scope>
</reference>
<evidence type="ECO:0000313" key="2">
    <source>
        <dbReference type="EMBL" id="VDD86504.1"/>
    </source>
</evidence>
<keyword evidence="1" id="KW-0472">Membrane</keyword>
<keyword evidence="1" id="KW-1133">Transmembrane helix</keyword>
<dbReference type="AlphaFoldDB" id="A0A0N4UWR0"/>
<protein>
    <submittedName>
        <fullName evidence="4">MARVEL domain-containing protein</fullName>
    </submittedName>
</protein>
<evidence type="ECO:0000313" key="3">
    <source>
        <dbReference type="Proteomes" id="UP000274131"/>
    </source>
</evidence>
<dbReference type="Proteomes" id="UP000274131">
    <property type="component" value="Unassembled WGS sequence"/>
</dbReference>
<accession>A0A0N4UWR0</accession>
<dbReference type="EMBL" id="UXUI01007244">
    <property type="protein sequence ID" value="VDD86504.1"/>
    <property type="molecule type" value="Genomic_DNA"/>
</dbReference>